<organism evidence="1 2">
    <name type="scientific">Glaciecola nitratireducens (strain JCM 12485 / KCTC 12276 / FR1064)</name>
    <dbReference type="NCBI Taxonomy" id="1085623"/>
    <lineage>
        <taxon>Bacteria</taxon>
        <taxon>Pseudomonadati</taxon>
        <taxon>Pseudomonadota</taxon>
        <taxon>Gammaproteobacteria</taxon>
        <taxon>Alteromonadales</taxon>
        <taxon>Alteromonadaceae</taxon>
        <taxon>Brumicola</taxon>
    </lineage>
</organism>
<dbReference type="eggNOG" id="ENOG502Z7J9">
    <property type="taxonomic scope" value="Bacteria"/>
</dbReference>
<dbReference type="HOGENOM" id="CLU_1019163_0_0_6"/>
<dbReference type="InterPro" id="IPR021246">
    <property type="entry name" value="DUF2797"/>
</dbReference>
<dbReference type="RefSeq" id="WP_014107849.1">
    <property type="nucleotide sequence ID" value="NC_016041.1"/>
</dbReference>
<accession>G4QJT2</accession>
<dbReference type="STRING" id="1085623.GNIT_0835"/>
<keyword evidence="2" id="KW-1185">Reference proteome</keyword>
<dbReference type="OrthoDB" id="9775734at2"/>
<evidence type="ECO:0000313" key="1">
    <source>
        <dbReference type="EMBL" id="AEP28974.1"/>
    </source>
</evidence>
<evidence type="ECO:0000313" key="2">
    <source>
        <dbReference type="Proteomes" id="UP000009282"/>
    </source>
</evidence>
<protein>
    <recommendedName>
        <fullName evidence="3">DUF2797 domain-containing protein</fullName>
    </recommendedName>
</protein>
<dbReference type="Pfam" id="PF10977">
    <property type="entry name" value="DUF2797"/>
    <property type="match status" value="1"/>
</dbReference>
<dbReference type="Proteomes" id="UP000009282">
    <property type="component" value="Chromosome"/>
</dbReference>
<dbReference type="AlphaFoldDB" id="G4QJT2"/>
<sequence>MTVFSGNIKKMSVDVNDDNVAQYQLNVGDNVLNMNDVIGKHISINYQATINCVHCGRKTKKSFNQGYCYPCLTKLAQCDTCIIKPEKCHYDQGTCREPAWGEKNCLQSHFVYLSNTGNAKVGITRFVTDGVSSRWIDQGASQAIPILRVQNRLMSGLVETALKSQIADKTNWRKMLQGDAEPIDLIALKNTLLETAAPELTELQNQFGIQALAEVESEIINIGYPVDTYPTKIKSINLDKELGFEGKLQGIKGQYLLLDNDRVINVRKYSGYHLDIQIN</sequence>
<dbReference type="EMBL" id="CP003060">
    <property type="protein sequence ID" value="AEP28974.1"/>
    <property type="molecule type" value="Genomic_DNA"/>
</dbReference>
<name>G4QJT2_GLANF</name>
<proteinExistence type="predicted"/>
<evidence type="ECO:0008006" key="3">
    <source>
        <dbReference type="Google" id="ProtNLM"/>
    </source>
</evidence>
<reference evidence="1 2" key="1">
    <citation type="journal article" date="2011" name="J. Bacteriol.">
        <title>Complete genome sequence of seawater bacterium Glaciecola nitratireducens FR1064T.</title>
        <authorList>
            <person name="Bian F."/>
            <person name="Qin Q.L."/>
            <person name="Xie B.B."/>
            <person name="Shu Y.L."/>
            <person name="Zhang X.Y."/>
            <person name="Yu Y."/>
            <person name="Chen B."/>
            <person name="Chen X.L."/>
            <person name="Zhou B.C."/>
            <person name="Zhang Y.Z."/>
        </authorList>
    </citation>
    <scope>NUCLEOTIDE SEQUENCE [LARGE SCALE GENOMIC DNA]</scope>
    <source>
        <strain evidence="2">JCM 12485 / KCTC 12276 / FR1064</strain>
    </source>
</reference>
<gene>
    <name evidence="1" type="ordered locus">GNIT_0835</name>
</gene>
<dbReference type="KEGG" id="gni:GNIT_0835"/>